<gene>
    <name evidence="2" type="ORF">H2C83_06505</name>
</gene>
<evidence type="ECO:0000313" key="3">
    <source>
        <dbReference type="Proteomes" id="UP000538292"/>
    </source>
</evidence>
<dbReference type="InterPro" id="IPR012433">
    <property type="entry name" value="Imm11"/>
</dbReference>
<dbReference type="EMBL" id="JACEOL010000022">
    <property type="protein sequence ID" value="MBA4601974.1"/>
    <property type="molecule type" value="Genomic_DNA"/>
</dbReference>
<name>A0A7W1XRJ2_9BACL</name>
<dbReference type="RefSeq" id="WP_181739031.1">
    <property type="nucleotide sequence ID" value="NZ_JACEOL010000022.1"/>
</dbReference>
<keyword evidence="3" id="KW-1185">Reference proteome</keyword>
<sequence>MKVYKLSPDYRFKSMMYYSNKDAEYFTYVYDHYWNKEPITPIWKPIRLKVSEIDKDNPNPLPDCLLMLGDVLIFSEKGKSHVKRHLSDYGEFLPLISECGSFYAFHLLEQINALDEEKSEVLRFKSSGRIKRITNYVFKPNQIASRLLFKIPQNPAAIFVTDEFLSLICDSGLQGFDFKFLWEG</sequence>
<reference evidence="2 3" key="1">
    <citation type="submission" date="2020-07" db="EMBL/GenBank/DDBJ databases">
        <title>Thermoactinomyces phylogeny.</title>
        <authorList>
            <person name="Dunlap C."/>
        </authorList>
    </citation>
    <scope>NUCLEOTIDE SEQUENCE [LARGE SCALE GENOMIC DNA]</scope>
    <source>
        <strain evidence="2 3">AMNI-1</strain>
    </source>
</reference>
<accession>A0A7W1XRJ2</accession>
<dbReference type="AlphaFoldDB" id="A0A7W1XRJ2"/>
<feature type="domain" description="Immunity MXAN-0049 protein" evidence="1">
    <location>
        <begin position="101"/>
        <end position="179"/>
    </location>
</feature>
<dbReference type="Proteomes" id="UP000538292">
    <property type="component" value="Unassembled WGS sequence"/>
</dbReference>
<proteinExistence type="predicted"/>
<evidence type="ECO:0000313" key="2">
    <source>
        <dbReference type="EMBL" id="MBA4601974.1"/>
    </source>
</evidence>
<dbReference type="Pfam" id="PF07791">
    <property type="entry name" value="Imm11"/>
    <property type="match status" value="1"/>
</dbReference>
<evidence type="ECO:0000259" key="1">
    <source>
        <dbReference type="Pfam" id="PF07791"/>
    </source>
</evidence>
<protein>
    <recommendedName>
        <fullName evidence="1">Immunity MXAN-0049 protein domain-containing protein</fullName>
    </recommendedName>
</protein>
<comment type="caution">
    <text evidence="2">The sequence shown here is derived from an EMBL/GenBank/DDBJ whole genome shotgun (WGS) entry which is preliminary data.</text>
</comment>
<organism evidence="2 3">
    <name type="scientific">Thermoactinomyces mirandus</name>
    <dbReference type="NCBI Taxonomy" id="2756294"/>
    <lineage>
        <taxon>Bacteria</taxon>
        <taxon>Bacillati</taxon>
        <taxon>Bacillota</taxon>
        <taxon>Bacilli</taxon>
        <taxon>Bacillales</taxon>
        <taxon>Thermoactinomycetaceae</taxon>
        <taxon>Thermoactinomyces</taxon>
    </lineage>
</organism>